<name>A0ABY7TBL9_9SPHI</name>
<dbReference type="InterPro" id="IPR003812">
    <property type="entry name" value="Fido"/>
</dbReference>
<evidence type="ECO:0000313" key="3">
    <source>
        <dbReference type="EMBL" id="WCT13103.1"/>
    </source>
</evidence>
<dbReference type="InterPro" id="IPR036597">
    <property type="entry name" value="Fido-like_dom_sf"/>
</dbReference>
<evidence type="ECO:0000259" key="2">
    <source>
        <dbReference type="PROSITE" id="PS51459"/>
    </source>
</evidence>
<gene>
    <name evidence="3" type="ORF">PQO05_04040</name>
</gene>
<dbReference type="PANTHER" id="PTHR13504:SF38">
    <property type="entry name" value="FIDO DOMAIN-CONTAINING PROTEIN"/>
    <property type="match status" value="1"/>
</dbReference>
<keyword evidence="4" id="KW-1185">Reference proteome</keyword>
<feature type="compositionally biased region" description="Basic and acidic residues" evidence="1">
    <location>
        <begin position="133"/>
        <end position="147"/>
    </location>
</feature>
<dbReference type="InterPro" id="IPR040198">
    <property type="entry name" value="Fido_containing"/>
</dbReference>
<dbReference type="Pfam" id="PF02661">
    <property type="entry name" value="Fic"/>
    <property type="match status" value="1"/>
</dbReference>
<protein>
    <submittedName>
        <fullName evidence="3">Fic family protein</fullName>
    </submittedName>
</protein>
<feature type="domain" description="Fido" evidence="2">
    <location>
        <begin position="110"/>
        <end position="265"/>
    </location>
</feature>
<dbReference type="RefSeq" id="WP_273631372.1">
    <property type="nucleotide sequence ID" value="NZ_CP117167.1"/>
</dbReference>
<dbReference type="PROSITE" id="PS51459">
    <property type="entry name" value="FIDO"/>
    <property type="match status" value="1"/>
</dbReference>
<dbReference type="PANTHER" id="PTHR13504">
    <property type="entry name" value="FIDO DOMAIN-CONTAINING PROTEIN DDB_G0283145"/>
    <property type="match status" value="1"/>
</dbReference>
<dbReference type="Proteomes" id="UP001216139">
    <property type="component" value="Chromosome"/>
</dbReference>
<reference evidence="3 4" key="1">
    <citation type="submission" date="2023-02" db="EMBL/GenBank/DDBJ databases">
        <title>Genome sequence of Mucilaginibacter jinjuensis strain KACC 16571.</title>
        <authorList>
            <person name="Kim S."/>
            <person name="Heo J."/>
            <person name="Kwon S.-W."/>
        </authorList>
    </citation>
    <scope>NUCLEOTIDE SEQUENCE [LARGE SCALE GENOMIC DNA]</scope>
    <source>
        <strain evidence="3 4">KACC 16571</strain>
    </source>
</reference>
<feature type="region of interest" description="Disordered" evidence="1">
    <location>
        <begin position="126"/>
        <end position="147"/>
    </location>
</feature>
<organism evidence="3 4">
    <name type="scientific">Mucilaginibacter jinjuensis</name>
    <dbReference type="NCBI Taxonomy" id="1176721"/>
    <lineage>
        <taxon>Bacteria</taxon>
        <taxon>Pseudomonadati</taxon>
        <taxon>Bacteroidota</taxon>
        <taxon>Sphingobacteriia</taxon>
        <taxon>Sphingobacteriales</taxon>
        <taxon>Sphingobacteriaceae</taxon>
        <taxon>Mucilaginibacter</taxon>
    </lineage>
</organism>
<evidence type="ECO:0000256" key="1">
    <source>
        <dbReference type="SAM" id="MobiDB-lite"/>
    </source>
</evidence>
<dbReference type="SUPFAM" id="SSF140931">
    <property type="entry name" value="Fic-like"/>
    <property type="match status" value="1"/>
</dbReference>
<dbReference type="Gene3D" id="1.10.3290.10">
    <property type="entry name" value="Fido-like domain"/>
    <property type="match status" value="1"/>
</dbReference>
<proteinExistence type="predicted"/>
<sequence>MTSTFRHSDLNIIKPTFDSPVTDLVIDLEKLRERRLSGTTHPQIFFQLKHIFHLLESIGSARIEGNNTTIAEYIEIKIEGNNDVSEQIREIQNIEKAMIFIDENIKDNSINRAFISEVHKLIVEDLTPPPNGEGDKTPGDYRKHDLSITKSTHKPPSWMLVENYMNELINFINTDQSPKYDLLKVAIAHHRFVWIHPFGNGNGRTVRLFTYAMLVKLGFNVNIGNRILNPTAIFCSDREEYYEHLSAADTNEEAGILQWCEYVLNGLKIEIEKIDKLLDYNYLKQEILFPMIDFSAERRIITEIEGKILKVAITEQIIQASDIKHIFPDKSQSEISRQIKKLIDKKMLIPAGAENARKYVIRFDNNYLLRGIIKVLGEKGFLPIAETKTS</sequence>
<evidence type="ECO:0000313" key="4">
    <source>
        <dbReference type="Proteomes" id="UP001216139"/>
    </source>
</evidence>
<accession>A0ABY7TBL9</accession>
<dbReference type="EMBL" id="CP117167">
    <property type="protein sequence ID" value="WCT13103.1"/>
    <property type="molecule type" value="Genomic_DNA"/>
</dbReference>